<dbReference type="EMBL" id="BPLR01001971">
    <property type="protein sequence ID" value="GIX68510.1"/>
    <property type="molecule type" value="Genomic_DNA"/>
</dbReference>
<sequence length="89" mass="10283">MEFTDPFETSLPQVVTSFATVPDLKTKIHILFPWGAVSYTPWEQNLNVSALPHLFFLVPNERTFQLTDYRFNVAYVNATSSDTTYQFTK</sequence>
<name>A0AAV4M9F4_CAEEX</name>
<comment type="caution">
    <text evidence="1">The sequence shown here is derived from an EMBL/GenBank/DDBJ whole genome shotgun (WGS) entry which is preliminary data.</text>
</comment>
<dbReference type="Proteomes" id="UP001054945">
    <property type="component" value="Unassembled WGS sequence"/>
</dbReference>
<evidence type="ECO:0000313" key="2">
    <source>
        <dbReference type="Proteomes" id="UP001054945"/>
    </source>
</evidence>
<organism evidence="1 2">
    <name type="scientific">Caerostris extrusa</name>
    <name type="common">Bark spider</name>
    <name type="synonym">Caerostris bankana</name>
    <dbReference type="NCBI Taxonomy" id="172846"/>
    <lineage>
        <taxon>Eukaryota</taxon>
        <taxon>Metazoa</taxon>
        <taxon>Ecdysozoa</taxon>
        <taxon>Arthropoda</taxon>
        <taxon>Chelicerata</taxon>
        <taxon>Arachnida</taxon>
        <taxon>Araneae</taxon>
        <taxon>Araneomorphae</taxon>
        <taxon>Entelegynae</taxon>
        <taxon>Araneoidea</taxon>
        <taxon>Araneidae</taxon>
        <taxon>Caerostris</taxon>
    </lineage>
</organism>
<protein>
    <submittedName>
        <fullName evidence="1">Uncharacterized protein</fullName>
    </submittedName>
</protein>
<reference evidence="1 2" key="1">
    <citation type="submission" date="2021-06" db="EMBL/GenBank/DDBJ databases">
        <title>Caerostris extrusa draft genome.</title>
        <authorList>
            <person name="Kono N."/>
            <person name="Arakawa K."/>
        </authorList>
    </citation>
    <scope>NUCLEOTIDE SEQUENCE [LARGE SCALE GENOMIC DNA]</scope>
</reference>
<accession>A0AAV4M9F4</accession>
<evidence type="ECO:0000313" key="1">
    <source>
        <dbReference type="EMBL" id="GIX68510.1"/>
    </source>
</evidence>
<gene>
    <name evidence="1" type="ORF">CEXT_535631</name>
</gene>
<dbReference type="AlphaFoldDB" id="A0AAV4M9F4"/>
<proteinExistence type="predicted"/>
<keyword evidence="2" id="KW-1185">Reference proteome</keyword>